<proteinExistence type="predicted"/>
<dbReference type="PANTHER" id="PTHR12460:SF0">
    <property type="entry name" value="CID DOMAIN-CONTAINING PROTEIN-RELATED"/>
    <property type="match status" value="1"/>
</dbReference>
<evidence type="ECO:0000256" key="1">
    <source>
        <dbReference type="SAM" id="MobiDB-lite"/>
    </source>
</evidence>
<dbReference type="GO" id="GO:0031124">
    <property type="term" value="P:mRNA 3'-end processing"/>
    <property type="evidence" value="ECO:0007669"/>
    <property type="project" value="InterPro"/>
</dbReference>
<feature type="compositionally biased region" description="Polar residues" evidence="1">
    <location>
        <begin position="393"/>
        <end position="404"/>
    </location>
</feature>
<dbReference type="InterPro" id="IPR047883">
    <property type="entry name" value="Rtt103-like_CID"/>
</dbReference>
<dbReference type="AlphaFoldDB" id="A0AA43QP98"/>
<dbReference type="EMBL" id="JAPUFD010000008">
    <property type="protein sequence ID" value="MDI1489019.1"/>
    <property type="molecule type" value="Genomic_DNA"/>
</dbReference>
<dbReference type="GO" id="GO:0099122">
    <property type="term" value="F:RNA polymerase II C-terminal domain binding"/>
    <property type="evidence" value="ECO:0007669"/>
    <property type="project" value="InterPro"/>
</dbReference>
<dbReference type="CDD" id="cd17003">
    <property type="entry name" value="CID_Rtt103"/>
    <property type="match status" value="1"/>
</dbReference>
<name>A0AA43QP98_9LECA</name>
<dbReference type="SMART" id="SM00582">
    <property type="entry name" value="RPR"/>
    <property type="match status" value="1"/>
</dbReference>
<feature type="region of interest" description="Disordered" evidence="1">
    <location>
        <begin position="209"/>
        <end position="232"/>
    </location>
</feature>
<dbReference type="Proteomes" id="UP001161017">
    <property type="component" value="Unassembled WGS sequence"/>
</dbReference>
<dbReference type="SUPFAM" id="SSF48464">
    <property type="entry name" value="ENTH/VHS domain"/>
    <property type="match status" value="1"/>
</dbReference>
<reference evidence="3" key="1">
    <citation type="journal article" date="2023" name="Genome Biol. Evol.">
        <title>First Whole Genome Sequence and Flow Cytometry Genome Size Data for the Lichen-Forming Fungus Ramalina farinacea (Ascomycota).</title>
        <authorList>
            <person name="Llewellyn T."/>
            <person name="Mian S."/>
            <person name="Hill R."/>
            <person name="Leitch I.J."/>
            <person name="Gaya E."/>
        </authorList>
    </citation>
    <scope>NUCLEOTIDE SEQUENCE</scope>
    <source>
        <strain evidence="3">LIQ254RAFAR</strain>
    </source>
</reference>
<evidence type="ECO:0000313" key="3">
    <source>
        <dbReference type="EMBL" id="MDI1489019.1"/>
    </source>
</evidence>
<dbReference type="Pfam" id="PF04818">
    <property type="entry name" value="CID"/>
    <property type="match status" value="1"/>
</dbReference>
<feature type="compositionally biased region" description="Low complexity" evidence="1">
    <location>
        <begin position="350"/>
        <end position="369"/>
    </location>
</feature>
<accession>A0AA43QP98</accession>
<dbReference type="Gene3D" id="1.25.40.90">
    <property type="match status" value="1"/>
</dbReference>
<gene>
    <name evidence="3" type="ORF">OHK93_008296</name>
</gene>
<feature type="region of interest" description="Disordered" evidence="1">
    <location>
        <begin position="151"/>
        <end position="174"/>
    </location>
</feature>
<evidence type="ECO:0000313" key="4">
    <source>
        <dbReference type="Proteomes" id="UP001161017"/>
    </source>
</evidence>
<feature type="compositionally biased region" description="Low complexity" evidence="1">
    <location>
        <begin position="320"/>
        <end position="332"/>
    </location>
</feature>
<keyword evidence="4" id="KW-1185">Reference proteome</keyword>
<dbReference type="PROSITE" id="PS51391">
    <property type="entry name" value="CID"/>
    <property type="match status" value="1"/>
</dbReference>
<protein>
    <recommendedName>
        <fullName evidence="2">CID domain-containing protein</fullName>
    </recommendedName>
</protein>
<comment type="caution">
    <text evidence="3">The sequence shown here is derived from an EMBL/GenBank/DDBJ whole genome shotgun (WGS) entry which is preliminary data.</text>
</comment>
<sequence>MAYTDDGVRAKLSALNETQESIVTVAQWVMFHRYTAPFTRLFVHNLTFLSRRHADKTATLWLQRLKDSSSNKRLNLIYLANEVAQQSKARRKDDFLVAFAPIIAEATAIAYRGATNEVQQKLRRVVQVWRARQIFETPIQDAVEARIDDLDKSRSSSKKPALGGSLFSSSSTSAPPELHPLIPLQSALTKATAASTTCILTAESEYAKLSDPANPIPTPRLRRPPIRPTEEPRVRRICARRALVEGLENLLSTNKSAIEKEEVSWKEFGARKSAIEQKKREVEDGIMRGLSGGGDGTGAGMSPISPMRGGGGAGDPRMNGATAAAAASSPGAEPDRPDVEELTPPPEEAPAPTNTTTTAAAPSSFEPTPVSEQQPQDPRMRNQAPTPDLIHLHQQQTRSRSTLLPESPPRAPVLGIPPGAAPASKKRKMDDDEEAGAVFGSAAGEGGEGDVMAGLDDDVAELLRQESGSGR</sequence>
<feature type="compositionally biased region" description="Low complexity" evidence="1">
    <location>
        <begin position="158"/>
        <end position="173"/>
    </location>
</feature>
<organism evidence="3 4">
    <name type="scientific">Ramalina farinacea</name>
    <dbReference type="NCBI Taxonomy" id="258253"/>
    <lineage>
        <taxon>Eukaryota</taxon>
        <taxon>Fungi</taxon>
        <taxon>Dikarya</taxon>
        <taxon>Ascomycota</taxon>
        <taxon>Pezizomycotina</taxon>
        <taxon>Lecanoromycetes</taxon>
        <taxon>OSLEUM clade</taxon>
        <taxon>Lecanoromycetidae</taxon>
        <taxon>Lecanorales</taxon>
        <taxon>Lecanorineae</taxon>
        <taxon>Ramalinaceae</taxon>
        <taxon>Ramalina</taxon>
    </lineage>
</organism>
<feature type="compositionally biased region" description="Basic and acidic residues" evidence="1">
    <location>
        <begin position="274"/>
        <end position="286"/>
    </location>
</feature>
<feature type="compositionally biased region" description="Gly residues" evidence="1">
    <location>
        <begin position="290"/>
        <end position="299"/>
    </location>
</feature>
<dbReference type="PANTHER" id="PTHR12460">
    <property type="entry name" value="CYCLIN-DEPENDENT KINASE INHIBITOR-RELATED PROTEIN"/>
    <property type="match status" value="1"/>
</dbReference>
<dbReference type="InterPro" id="IPR008942">
    <property type="entry name" value="ENTH_VHS"/>
</dbReference>
<dbReference type="InterPro" id="IPR006569">
    <property type="entry name" value="CID_dom"/>
</dbReference>
<feature type="region of interest" description="Disordered" evidence="1">
    <location>
        <begin position="274"/>
        <end position="453"/>
    </location>
</feature>
<evidence type="ECO:0000259" key="2">
    <source>
        <dbReference type="PROSITE" id="PS51391"/>
    </source>
</evidence>
<feature type="domain" description="CID" evidence="2">
    <location>
        <begin position="1"/>
        <end position="151"/>
    </location>
</feature>